<evidence type="ECO:0000256" key="4">
    <source>
        <dbReference type="ARBA" id="ARBA00022833"/>
    </source>
</evidence>
<keyword evidence="2" id="KW-0677">Repeat</keyword>
<dbReference type="GO" id="GO:0000981">
    <property type="term" value="F:DNA-binding transcription factor activity, RNA polymerase II-specific"/>
    <property type="evidence" value="ECO:0007669"/>
    <property type="project" value="TreeGrafter"/>
</dbReference>
<evidence type="ECO:0000313" key="9">
    <source>
        <dbReference type="Proteomes" id="UP000092321"/>
    </source>
</evidence>
<keyword evidence="9" id="KW-1185">Reference proteome</keyword>
<dbReference type="EMBL" id="LXPE01000008">
    <property type="protein sequence ID" value="OBA27510.1"/>
    <property type="molecule type" value="Genomic_DNA"/>
</dbReference>
<sequence length="102" mass="11761">MNTNINNINNSHNNINNSNNINNIKKLQRKNSSSEKLVHINCPICHRVFNRQSSYQNHKNTHTGARPFMCKTCGKTFNASPNLSRHKKIHEKEKRGKHKGSN</sequence>
<feature type="compositionally biased region" description="Basic residues" evidence="6">
    <location>
        <begin position="84"/>
        <end position="102"/>
    </location>
</feature>
<dbReference type="PROSITE" id="PS50157">
    <property type="entry name" value="ZINC_FINGER_C2H2_2"/>
    <property type="match status" value="2"/>
</dbReference>
<dbReference type="InterPro" id="IPR013087">
    <property type="entry name" value="Znf_C2H2_type"/>
</dbReference>
<dbReference type="Gene3D" id="3.30.160.60">
    <property type="entry name" value="Classic Zinc Finger"/>
    <property type="match status" value="2"/>
</dbReference>
<evidence type="ECO:0000256" key="5">
    <source>
        <dbReference type="PROSITE-ProRule" id="PRU00042"/>
    </source>
</evidence>
<dbReference type="Pfam" id="PF00096">
    <property type="entry name" value="zf-C2H2"/>
    <property type="match status" value="2"/>
</dbReference>
<dbReference type="SUPFAM" id="SSF57667">
    <property type="entry name" value="beta-beta-alpha zinc fingers"/>
    <property type="match status" value="1"/>
</dbReference>
<name>A0A1B7TFM0_9ASCO</name>
<dbReference type="AlphaFoldDB" id="A0A1B7TFM0"/>
<feature type="domain" description="C2H2-type" evidence="7">
    <location>
        <begin position="68"/>
        <end position="95"/>
    </location>
</feature>
<dbReference type="Proteomes" id="UP000092321">
    <property type="component" value="Unassembled WGS sequence"/>
</dbReference>
<feature type="region of interest" description="Disordered" evidence="6">
    <location>
        <begin position="1"/>
        <end position="20"/>
    </location>
</feature>
<dbReference type="GO" id="GO:0008270">
    <property type="term" value="F:zinc ion binding"/>
    <property type="evidence" value="ECO:0007669"/>
    <property type="project" value="UniProtKB-KW"/>
</dbReference>
<dbReference type="InterPro" id="IPR036236">
    <property type="entry name" value="Znf_C2H2_sf"/>
</dbReference>
<evidence type="ECO:0000256" key="1">
    <source>
        <dbReference type="ARBA" id="ARBA00022723"/>
    </source>
</evidence>
<keyword evidence="3 5" id="KW-0863">Zinc-finger</keyword>
<feature type="region of interest" description="Disordered" evidence="6">
    <location>
        <begin position="78"/>
        <end position="102"/>
    </location>
</feature>
<evidence type="ECO:0000259" key="7">
    <source>
        <dbReference type="PROSITE" id="PS50157"/>
    </source>
</evidence>
<accession>A0A1B7TFM0</accession>
<reference evidence="9" key="1">
    <citation type="journal article" date="2016" name="Proc. Natl. Acad. Sci. U.S.A.">
        <title>Comparative genomics of biotechnologically important yeasts.</title>
        <authorList>
            <person name="Riley R."/>
            <person name="Haridas S."/>
            <person name="Wolfe K.H."/>
            <person name="Lopes M.R."/>
            <person name="Hittinger C.T."/>
            <person name="Goeker M."/>
            <person name="Salamov A.A."/>
            <person name="Wisecaver J.H."/>
            <person name="Long T.M."/>
            <person name="Calvey C.H."/>
            <person name="Aerts A.L."/>
            <person name="Barry K.W."/>
            <person name="Choi C."/>
            <person name="Clum A."/>
            <person name="Coughlan A.Y."/>
            <person name="Deshpande S."/>
            <person name="Douglass A.P."/>
            <person name="Hanson S.J."/>
            <person name="Klenk H.-P."/>
            <person name="LaButti K.M."/>
            <person name="Lapidus A."/>
            <person name="Lindquist E.A."/>
            <person name="Lipzen A.M."/>
            <person name="Meier-Kolthoff J.P."/>
            <person name="Ohm R.A."/>
            <person name="Otillar R.P."/>
            <person name="Pangilinan J.L."/>
            <person name="Peng Y."/>
            <person name="Rokas A."/>
            <person name="Rosa C.A."/>
            <person name="Scheuner C."/>
            <person name="Sibirny A.A."/>
            <person name="Slot J.C."/>
            <person name="Stielow J.B."/>
            <person name="Sun H."/>
            <person name="Kurtzman C.P."/>
            <person name="Blackwell M."/>
            <person name="Grigoriev I.V."/>
            <person name="Jeffries T.W."/>
        </authorList>
    </citation>
    <scope>NUCLEOTIDE SEQUENCE [LARGE SCALE GENOMIC DNA]</scope>
    <source>
        <strain evidence="9">NRRL Y-1626</strain>
    </source>
</reference>
<dbReference type="GO" id="GO:0000978">
    <property type="term" value="F:RNA polymerase II cis-regulatory region sequence-specific DNA binding"/>
    <property type="evidence" value="ECO:0007669"/>
    <property type="project" value="TreeGrafter"/>
</dbReference>
<protein>
    <recommendedName>
        <fullName evidence="7">C2H2-type domain-containing protein</fullName>
    </recommendedName>
</protein>
<dbReference type="FunFam" id="3.30.160.60:FF:000690">
    <property type="entry name" value="Zinc finger protein 354C"/>
    <property type="match status" value="1"/>
</dbReference>
<evidence type="ECO:0000256" key="2">
    <source>
        <dbReference type="ARBA" id="ARBA00022737"/>
    </source>
</evidence>
<dbReference type="PANTHER" id="PTHR23235">
    <property type="entry name" value="KRUEPPEL-LIKE TRANSCRIPTION FACTOR"/>
    <property type="match status" value="1"/>
</dbReference>
<evidence type="ECO:0000313" key="8">
    <source>
        <dbReference type="EMBL" id="OBA27510.1"/>
    </source>
</evidence>
<dbReference type="PROSITE" id="PS00028">
    <property type="entry name" value="ZINC_FINGER_C2H2_1"/>
    <property type="match status" value="2"/>
</dbReference>
<dbReference type="SMART" id="SM00355">
    <property type="entry name" value="ZnF_C2H2"/>
    <property type="match status" value="2"/>
</dbReference>
<keyword evidence="1" id="KW-0479">Metal-binding</keyword>
<dbReference type="PANTHER" id="PTHR23235:SF130">
    <property type="entry name" value="ZINC FINGER PROTEIN 367"/>
    <property type="match status" value="1"/>
</dbReference>
<feature type="domain" description="C2H2-type" evidence="7">
    <location>
        <begin position="40"/>
        <end position="67"/>
    </location>
</feature>
<organism evidence="8 9">
    <name type="scientific">Hanseniaspora valbyensis NRRL Y-1626</name>
    <dbReference type="NCBI Taxonomy" id="766949"/>
    <lineage>
        <taxon>Eukaryota</taxon>
        <taxon>Fungi</taxon>
        <taxon>Dikarya</taxon>
        <taxon>Ascomycota</taxon>
        <taxon>Saccharomycotina</taxon>
        <taxon>Saccharomycetes</taxon>
        <taxon>Saccharomycodales</taxon>
        <taxon>Saccharomycodaceae</taxon>
        <taxon>Hanseniaspora</taxon>
    </lineage>
</organism>
<keyword evidence="4" id="KW-0862">Zinc</keyword>
<evidence type="ECO:0000256" key="6">
    <source>
        <dbReference type="SAM" id="MobiDB-lite"/>
    </source>
</evidence>
<gene>
    <name evidence="8" type="ORF">HANVADRAFT_23287</name>
</gene>
<proteinExistence type="predicted"/>
<comment type="caution">
    <text evidence="8">The sequence shown here is derived from an EMBL/GenBank/DDBJ whole genome shotgun (WGS) entry which is preliminary data.</text>
</comment>
<evidence type="ECO:0000256" key="3">
    <source>
        <dbReference type="ARBA" id="ARBA00022771"/>
    </source>
</evidence>
<dbReference type="OrthoDB" id="6077919at2759"/>